<accession>A0A133VM29</accession>
<comment type="similarity">
    <text evidence="8 9">Belongs to the class I-like SAM-binding methyltransferase superfamily. Trm1 family.</text>
</comment>
<dbReference type="GO" id="GO:0046872">
    <property type="term" value="F:metal ion binding"/>
    <property type="evidence" value="ECO:0007669"/>
    <property type="project" value="UniProtKB-KW"/>
</dbReference>
<feature type="binding site" evidence="8">
    <location>
        <position position="92"/>
    </location>
    <ligand>
        <name>S-adenosyl-L-methionine</name>
        <dbReference type="ChEBI" id="CHEBI:59789"/>
    </ligand>
</feature>
<evidence type="ECO:0000256" key="3">
    <source>
        <dbReference type="ARBA" id="ARBA00022679"/>
    </source>
</evidence>
<dbReference type="HAMAP" id="MF_00290">
    <property type="entry name" value="tRNA_dimethyltr_TRM1"/>
    <property type="match status" value="1"/>
</dbReference>
<protein>
    <recommendedName>
        <fullName evidence="7 8">tRNA (guanine(26)-N(2))-dimethyltransferase</fullName>
        <ecNumber evidence="7 8">2.1.1.216</ecNumber>
    </recommendedName>
    <alternativeName>
        <fullName evidence="8">tRNA 2,2-dimethylguanosine-26 methyltransferase</fullName>
    </alternativeName>
    <alternativeName>
        <fullName evidence="8">tRNA(guanine-26,N(2)-N(2)) methyltransferase</fullName>
    </alternativeName>
    <alternativeName>
        <fullName evidence="8">tRNA(m(2,2)G26)dimethyltransferase</fullName>
    </alternativeName>
</protein>
<feature type="binding site" evidence="8">
    <location>
        <position position="272"/>
    </location>
    <ligand>
        <name>Zn(2+)</name>
        <dbReference type="ChEBI" id="CHEBI:29105"/>
    </ligand>
</feature>
<feature type="binding site" evidence="8">
    <location>
        <position position="255"/>
    </location>
    <ligand>
        <name>Zn(2+)</name>
        <dbReference type="ChEBI" id="CHEBI:29105"/>
    </ligand>
</feature>
<dbReference type="CDD" id="cd02440">
    <property type="entry name" value="AdoMet_MTases"/>
    <property type="match status" value="1"/>
</dbReference>
<dbReference type="InterPro" id="IPR002905">
    <property type="entry name" value="Trm1"/>
</dbReference>
<dbReference type="PANTHER" id="PTHR10631">
    <property type="entry name" value="N 2 ,N 2 -DIMETHYLGUANOSINE TRNA METHYLTRANSFERASE"/>
    <property type="match status" value="1"/>
</dbReference>
<evidence type="ECO:0000256" key="5">
    <source>
        <dbReference type="ARBA" id="ARBA00022694"/>
    </source>
</evidence>
<evidence type="ECO:0000256" key="8">
    <source>
        <dbReference type="HAMAP-Rule" id="MF_00290"/>
    </source>
</evidence>
<dbReference type="GO" id="GO:0002940">
    <property type="term" value="P:tRNA N2-guanine methylation"/>
    <property type="evidence" value="ECO:0007669"/>
    <property type="project" value="TreeGrafter"/>
</dbReference>
<dbReference type="Gene3D" id="3.30.56.70">
    <property type="entry name" value="N2,N2-dimethylguanosine tRNA methyltransferase, C-terminal domain"/>
    <property type="match status" value="1"/>
</dbReference>
<dbReference type="Gene3D" id="3.40.50.150">
    <property type="entry name" value="Vaccinia Virus protein VP39"/>
    <property type="match status" value="1"/>
</dbReference>
<organism evidence="10 11">
    <name type="scientific">candidate division MSBL1 archaeon SCGC-AAA382A20</name>
    <dbReference type="NCBI Taxonomy" id="1698280"/>
    <lineage>
        <taxon>Archaea</taxon>
        <taxon>Methanobacteriati</taxon>
        <taxon>Methanobacteriota</taxon>
        <taxon>candidate division MSBL1</taxon>
    </lineage>
</organism>
<dbReference type="InterPro" id="IPR029063">
    <property type="entry name" value="SAM-dependent_MTases_sf"/>
</dbReference>
<comment type="catalytic activity">
    <reaction evidence="8">
        <text>guanosine(26) in tRNA + 2 S-adenosyl-L-methionine = N(2)-dimethylguanosine(26) in tRNA + 2 S-adenosyl-L-homocysteine + 2 H(+)</text>
        <dbReference type="Rhea" id="RHEA:43140"/>
        <dbReference type="Rhea" id="RHEA-COMP:10359"/>
        <dbReference type="Rhea" id="RHEA-COMP:10360"/>
        <dbReference type="ChEBI" id="CHEBI:15378"/>
        <dbReference type="ChEBI" id="CHEBI:57856"/>
        <dbReference type="ChEBI" id="CHEBI:59789"/>
        <dbReference type="ChEBI" id="CHEBI:74269"/>
        <dbReference type="ChEBI" id="CHEBI:74513"/>
        <dbReference type="EC" id="2.1.1.216"/>
    </reaction>
</comment>
<comment type="function">
    <text evidence="8">Dimethylates a single guanine residue at position 26 of a number of tRNAs using S-adenosyl-L-methionine as donor of the methyl groups.</text>
</comment>
<feature type="binding site" evidence="8">
    <location>
        <position position="120"/>
    </location>
    <ligand>
        <name>S-adenosyl-L-methionine</name>
        <dbReference type="ChEBI" id="CHEBI:59789"/>
    </ligand>
</feature>
<dbReference type="FunFam" id="3.30.56.70:FF:000001">
    <property type="entry name" value="tRNA (guanine(26)-N(2))-dimethyltransferase"/>
    <property type="match status" value="1"/>
</dbReference>
<proteinExistence type="inferred from homology"/>
<keyword evidence="8" id="KW-0862">Zinc</keyword>
<keyword evidence="6 8" id="KW-0694">RNA-binding</keyword>
<evidence type="ECO:0000256" key="1">
    <source>
        <dbReference type="ARBA" id="ARBA00022555"/>
    </source>
</evidence>
<feature type="binding site" evidence="8">
    <location>
        <position position="45"/>
    </location>
    <ligand>
        <name>S-adenosyl-L-methionine</name>
        <dbReference type="ChEBI" id="CHEBI:59789"/>
    </ligand>
</feature>
<dbReference type="InterPro" id="IPR022923">
    <property type="entry name" value="TRM1_arc_bac"/>
</dbReference>
<dbReference type="Proteomes" id="UP000070263">
    <property type="component" value="Unassembled WGS sequence"/>
</dbReference>
<feature type="binding site" evidence="8">
    <location>
        <position position="274"/>
    </location>
    <ligand>
        <name>Zn(2+)</name>
        <dbReference type="ChEBI" id="CHEBI:29105"/>
    </ligand>
</feature>
<keyword evidence="3 8" id="KW-0808">Transferase</keyword>
<feature type="binding site" evidence="8">
    <location>
        <position position="119"/>
    </location>
    <ligand>
        <name>S-adenosyl-L-methionine</name>
        <dbReference type="ChEBI" id="CHEBI:59789"/>
    </ligand>
</feature>
<reference evidence="10 11" key="1">
    <citation type="journal article" date="2016" name="Sci. Rep.">
        <title>Metabolic traits of an uncultured archaeal lineage -MSBL1- from brine pools of the Red Sea.</title>
        <authorList>
            <person name="Mwirichia R."/>
            <person name="Alam I."/>
            <person name="Rashid M."/>
            <person name="Vinu M."/>
            <person name="Ba-Alawi W."/>
            <person name="Anthony Kamau A."/>
            <person name="Kamanda Ngugi D."/>
            <person name="Goker M."/>
            <person name="Klenk H.P."/>
            <person name="Bajic V."/>
            <person name="Stingl U."/>
        </authorList>
    </citation>
    <scope>NUCLEOTIDE SEQUENCE [LARGE SCALE GENOMIC DNA]</scope>
    <source>
        <strain evidence="10">SCGC-AAA382A20</strain>
    </source>
</reference>
<dbReference type="EC" id="2.1.1.216" evidence="7 8"/>
<keyword evidence="11" id="KW-1185">Reference proteome</keyword>
<evidence type="ECO:0000256" key="2">
    <source>
        <dbReference type="ARBA" id="ARBA00022603"/>
    </source>
</evidence>
<dbReference type="EMBL" id="LHYE01000007">
    <property type="protein sequence ID" value="KXB07525.1"/>
    <property type="molecule type" value="Genomic_DNA"/>
</dbReference>
<dbReference type="GO" id="GO:0000049">
    <property type="term" value="F:tRNA binding"/>
    <property type="evidence" value="ECO:0007669"/>
    <property type="project" value="UniProtKB-UniRule"/>
</dbReference>
<gene>
    <name evidence="8" type="primary">trm1</name>
    <name evidence="10" type="ORF">AKJ51_01135</name>
</gene>
<dbReference type="AlphaFoldDB" id="A0A133VM29"/>
<evidence type="ECO:0000256" key="7">
    <source>
        <dbReference type="ARBA" id="ARBA00039099"/>
    </source>
</evidence>
<sequence>METQVIEEGEIKLEVPKLENFRTSSKEYVPSKTQVFFNPVMEISRDLSVSSLNVLGEDIESLRICDSLAGVGARGLRYSAELGNISKVVVNDWNPKATKLIRKNVKLNELSRVEVRNEEANTMLYNHRPRFHVIDVDPFGTPVPFLDSSFSAISRRGILLVTATDTGPLCGAYQKACLRKYGAWPLRTSYSREIGLRILIGSVQRRAAGYDLALTPVLSHATQHFFRIHFEVDQGAKKADEIIKRQGYISHCYDCGKRTLRKGWLPSLPETCECGRDFDHAGPLWLENFAEKKHLEKVLEDLHSRDFGSIERGTKILNSCLDEADGPPLFYDLHKVSSRAKSSPPKLKYVLKKLKKSGYFASKTHFSNTGIRTDASIEVLTGIVAGDD</sequence>
<evidence type="ECO:0000313" key="10">
    <source>
        <dbReference type="EMBL" id="KXB07525.1"/>
    </source>
</evidence>
<feature type="binding site" evidence="8">
    <location>
        <position position="252"/>
    </location>
    <ligand>
        <name>Zn(2+)</name>
        <dbReference type="ChEBI" id="CHEBI:29105"/>
    </ligand>
</feature>
<keyword evidence="5 8" id="KW-0819">tRNA processing</keyword>
<keyword evidence="1 8" id="KW-0820">tRNA-binding</keyword>
<feature type="binding site" evidence="8">
    <location>
        <position position="74"/>
    </location>
    <ligand>
        <name>S-adenosyl-L-methionine</name>
        <dbReference type="ChEBI" id="CHEBI:59789"/>
    </ligand>
</feature>
<dbReference type="InterPro" id="IPR042296">
    <property type="entry name" value="tRNA_met_Trm1_C"/>
</dbReference>
<evidence type="ECO:0000256" key="4">
    <source>
        <dbReference type="ARBA" id="ARBA00022691"/>
    </source>
</evidence>
<dbReference type="SUPFAM" id="SSF53335">
    <property type="entry name" value="S-adenosyl-L-methionine-dependent methyltransferases"/>
    <property type="match status" value="1"/>
</dbReference>
<keyword evidence="2 8" id="KW-0489">Methyltransferase</keyword>
<comment type="caution">
    <text evidence="10">The sequence shown here is derived from an EMBL/GenBank/DDBJ whole genome shotgun (WGS) entry which is preliminary data.</text>
</comment>
<name>A0A133VM29_9EURY</name>
<keyword evidence="8" id="KW-0479">Metal-binding</keyword>
<keyword evidence="4 8" id="KW-0949">S-adenosyl-L-methionine</keyword>
<dbReference type="GO" id="GO:0160104">
    <property type="term" value="F:tRNA (guanine(26)-N2)-dimethyltransferase activity"/>
    <property type="evidence" value="ECO:0007669"/>
    <property type="project" value="UniProtKB-UniRule"/>
</dbReference>
<evidence type="ECO:0000313" key="11">
    <source>
        <dbReference type="Proteomes" id="UP000070263"/>
    </source>
</evidence>
<dbReference type="PANTHER" id="PTHR10631:SF3">
    <property type="entry name" value="TRNA (GUANINE(26)-N(2))-DIMETHYLTRANSFERASE"/>
    <property type="match status" value="1"/>
</dbReference>
<dbReference type="FunFam" id="3.40.50.150:FF:000272">
    <property type="entry name" value="tRNA (guanine(26)-N(2))-dimethyltransferase"/>
    <property type="match status" value="1"/>
</dbReference>
<dbReference type="Pfam" id="PF02005">
    <property type="entry name" value="TRM"/>
    <property type="match status" value="1"/>
</dbReference>
<dbReference type="NCBIfam" id="TIGR00308">
    <property type="entry name" value="TRM1"/>
    <property type="match status" value="1"/>
</dbReference>
<evidence type="ECO:0000256" key="6">
    <source>
        <dbReference type="ARBA" id="ARBA00022884"/>
    </source>
</evidence>
<dbReference type="PROSITE" id="PS51626">
    <property type="entry name" value="SAM_MT_TRM1"/>
    <property type="match status" value="1"/>
</dbReference>
<evidence type="ECO:0000256" key="9">
    <source>
        <dbReference type="PROSITE-ProRule" id="PRU00958"/>
    </source>
</evidence>